<keyword evidence="9" id="KW-1185">Reference proteome</keyword>
<dbReference type="PROSITE" id="PS00572">
    <property type="entry name" value="GLYCOSYL_HYDROL_F1_1"/>
    <property type="match status" value="2"/>
</dbReference>
<accession>A0A6J2JMI8</accession>
<dbReference type="PANTHER" id="PTHR10353">
    <property type="entry name" value="GLYCOSYL HYDROLASE"/>
    <property type="match status" value="1"/>
</dbReference>
<dbReference type="Pfam" id="PF00232">
    <property type="entry name" value="Glyco_hydro_1"/>
    <property type="match status" value="3"/>
</dbReference>
<evidence type="ECO:0000313" key="9">
    <source>
        <dbReference type="Proteomes" id="UP000504629"/>
    </source>
</evidence>
<sequence>MRQDSREFPRGFSFGAATASYQIEGAWNVDGKTENIWDRACHKVPSPVADNSTGDIANDSYKLYKRDVEMIRELGVDYYRFSVSWTRILPTSFPDYINEAGVAYYNNLIDELLKYNIEPMLTIYHWDLPQKLQDMGGWTNPYIIDWYADYARVLFQKFGDRVKNWITINEPKEICFQGYAIGTLAPAYTMSGVADYLCGKNVLLAHAKAYHIYDKEFRPTQNGNISITISCQWYEPESDREEDINAANEMILFECGQYGHPIFTDSGDYPEIVKQRVAAKSAEQGFLRSRFPELSAEEVQYIRGTSDFFGLNHYSTFLTYRNESVVGYYEIPSYNDDVGVLFYDKDEWSIGTHNRIKTTPWGFYKLLRQISNFYNNVPIIITENGFATLTGFEDNDRITHMRLYLNALLDAIKDGSDIRMYTPWSLMDNFEWMSGYTQRFGLYEVDYDSPELTRTPRKSAFIFKEIVKSRTLDFDYEPESYVMTIDEGKSLLLSFGILTSAIGVCVCHNPRRFPEGFMFSTATASYQIEGAWNVDGKTENIWDHICHKEPSPMADNSTGDIANDSYNLYKRDVEMIRELGIDYYRFSVSWTRILPTSFPDYINEAGVAYYNNLIDELLKHNIKPMLTIYHWDLPQKLQDMGGWTNPYIIDWYADYARVLFQKFGDRVKNWWGQYGHPIFTDSGDYPEIVKQRVAAKSAEQGFLRSRFPELSPEEVQYIRGTSDFFGVNHYSTYLAYRNESVVGRYEVPSYFDDAGVIYYAKDEWAIGTHNRIKTTPWGFYKLLRQISNFYNNVPIIITENGFATLPGLEDNDRITHLRLYLNAVLDAIEDGSDIRLYTSWSLMDNFEWMNGYTQRFGFYEVDYDSPERTRTPRKSAFVFKEIVRSRTLDFDYEPESYVMTIDAGK</sequence>
<evidence type="ECO:0000313" key="10">
    <source>
        <dbReference type="RefSeq" id="XP_028030232.1"/>
    </source>
</evidence>
<dbReference type="InterPro" id="IPR033132">
    <property type="entry name" value="GH_1_N_CS"/>
</dbReference>
<comment type="subunit">
    <text evidence="2">Homodimer.</text>
</comment>
<keyword evidence="5" id="KW-0325">Glycoprotein</keyword>
<dbReference type="PRINTS" id="PR00131">
    <property type="entry name" value="GLHYDRLASE1"/>
</dbReference>
<feature type="active site" description="Nucleophile" evidence="7">
    <location>
        <position position="799"/>
    </location>
</feature>
<evidence type="ECO:0000256" key="1">
    <source>
        <dbReference type="ARBA" id="ARBA00010838"/>
    </source>
</evidence>
<evidence type="ECO:0000256" key="5">
    <source>
        <dbReference type="ARBA" id="ARBA00023180"/>
    </source>
</evidence>
<name>A0A6J2JMI8_BOMMA</name>
<dbReference type="InterPro" id="IPR001360">
    <property type="entry name" value="Glyco_hydro_1"/>
</dbReference>
<evidence type="ECO:0000256" key="8">
    <source>
        <dbReference type="RuleBase" id="RU004468"/>
    </source>
</evidence>
<dbReference type="InterPro" id="IPR017853">
    <property type="entry name" value="GH"/>
</dbReference>
<proteinExistence type="inferred from homology"/>
<gene>
    <name evidence="10" type="primary">LOC114243070</name>
</gene>
<dbReference type="EC" id="3.2.1.21" evidence="3"/>
<evidence type="ECO:0000256" key="3">
    <source>
        <dbReference type="ARBA" id="ARBA00012744"/>
    </source>
</evidence>
<evidence type="ECO:0000256" key="7">
    <source>
        <dbReference type="PROSITE-ProRule" id="PRU10055"/>
    </source>
</evidence>
<feature type="active site" description="Nucleophile" evidence="7">
    <location>
        <position position="383"/>
    </location>
</feature>
<protein>
    <recommendedName>
        <fullName evidence="3">beta-glucosidase</fullName>
        <ecNumber evidence="3">3.2.1.21</ecNumber>
    </recommendedName>
</protein>
<dbReference type="SUPFAM" id="SSF51445">
    <property type="entry name" value="(Trans)glycosidases"/>
    <property type="match status" value="2"/>
</dbReference>
<evidence type="ECO:0000256" key="4">
    <source>
        <dbReference type="ARBA" id="ARBA00022801"/>
    </source>
</evidence>
<dbReference type="RefSeq" id="XP_028030232.1">
    <property type="nucleotide sequence ID" value="XM_028174431.1"/>
</dbReference>
<dbReference type="FunFam" id="3.20.20.80:FF:000013">
    <property type="entry name" value="lactase-phlorizin hydrolase"/>
    <property type="match status" value="1"/>
</dbReference>
<dbReference type="KEGG" id="bman:114243070"/>
<dbReference type="Proteomes" id="UP000504629">
    <property type="component" value="Unplaced"/>
</dbReference>
<organism evidence="9 10">
    <name type="scientific">Bombyx mandarina</name>
    <name type="common">Wild silk moth</name>
    <name type="synonym">Wild silkworm</name>
    <dbReference type="NCBI Taxonomy" id="7092"/>
    <lineage>
        <taxon>Eukaryota</taxon>
        <taxon>Metazoa</taxon>
        <taxon>Ecdysozoa</taxon>
        <taxon>Arthropoda</taxon>
        <taxon>Hexapoda</taxon>
        <taxon>Insecta</taxon>
        <taxon>Pterygota</taxon>
        <taxon>Neoptera</taxon>
        <taxon>Endopterygota</taxon>
        <taxon>Lepidoptera</taxon>
        <taxon>Glossata</taxon>
        <taxon>Ditrysia</taxon>
        <taxon>Bombycoidea</taxon>
        <taxon>Bombycidae</taxon>
        <taxon>Bombycinae</taxon>
        <taxon>Bombyx</taxon>
    </lineage>
</organism>
<dbReference type="GeneID" id="114243070"/>
<reference evidence="10" key="1">
    <citation type="submission" date="2025-08" db="UniProtKB">
        <authorList>
            <consortium name="RefSeq"/>
        </authorList>
    </citation>
    <scope>IDENTIFICATION</scope>
    <source>
        <tissue evidence="10">Silk gland</tissue>
    </source>
</reference>
<keyword evidence="4 8" id="KW-0378">Hydrolase</keyword>
<dbReference type="AlphaFoldDB" id="A0A6J2JMI8"/>
<dbReference type="PROSITE" id="PS00653">
    <property type="entry name" value="GLYCOSYL_HYDROL_F1_2"/>
    <property type="match status" value="2"/>
</dbReference>
<dbReference type="Gene3D" id="3.20.20.80">
    <property type="entry name" value="Glycosidases"/>
    <property type="match status" value="3"/>
</dbReference>
<keyword evidence="6 8" id="KW-0326">Glycosidase</keyword>
<dbReference type="PANTHER" id="PTHR10353:SF36">
    <property type="entry name" value="LP05116P"/>
    <property type="match status" value="1"/>
</dbReference>
<dbReference type="InterPro" id="IPR018120">
    <property type="entry name" value="Glyco_hydro_1_AS"/>
</dbReference>
<dbReference type="GO" id="GO:0005975">
    <property type="term" value="P:carbohydrate metabolic process"/>
    <property type="evidence" value="ECO:0007669"/>
    <property type="project" value="InterPro"/>
</dbReference>
<comment type="similarity">
    <text evidence="1">Belongs to the glycosyl hydrolase 1 family.</text>
</comment>
<dbReference type="GO" id="GO:0008422">
    <property type="term" value="F:beta-glucosidase activity"/>
    <property type="evidence" value="ECO:0007669"/>
    <property type="project" value="TreeGrafter"/>
</dbReference>
<evidence type="ECO:0000256" key="2">
    <source>
        <dbReference type="ARBA" id="ARBA00011738"/>
    </source>
</evidence>
<dbReference type="OrthoDB" id="65569at2759"/>
<evidence type="ECO:0000256" key="6">
    <source>
        <dbReference type="ARBA" id="ARBA00023295"/>
    </source>
</evidence>